<evidence type="ECO:0000313" key="9">
    <source>
        <dbReference type="EMBL" id="MBR0597894.1"/>
    </source>
</evidence>
<feature type="domain" description="4Fe-4S ferredoxin-type" evidence="8">
    <location>
        <begin position="74"/>
        <end position="103"/>
    </location>
</feature>
<dbReference type="EMBL" id="JAGSND010000004">
    <property type="protein sequence ID" value="MBR0597894.1"/>
    <property type="molecule type" value="Genomic_DNA"/>
</dbReference>
<feature type="domain" description="4Fe-4S ferredoxin-type" evidence="8">
    <location>
        <begin position="2"/>
        <end position="32"/>
    </location>
</feature>
<dbReference type="InterPro" id="IPR017896">
    <property type="entry name" value="4Fe4S_Fe-S-bd"/>
</dbReference>
<evidence type="ECO:0000256" key="6">
    <source>
        <dbReference type="ARBA" id="ARBA00023004"/>
    </source>
</evidence>
<dbReference type="AlphaFoldDB" id="A0A8J8B155"/>
<evidence type="ECO:0000259" key="8">
    <source>
        <dbReference type="PROSITE" id="PS51379"/>
    </source>
</evidence>
<keyword evidence="5" id="KW-0479">Metal-binding</keyword>
<dbReference type="Pfam" id="PF12838">
    <property type="entry name" value="Fer4_7"/>
    <property type="match status" value="1"/>
</dbReference>
<keyword evidence="4" id="KW-0004">4Fe-4S</keyword>
<evidence type="ECO:0000256" key="3">
    <source>
        <dbReference type="ARBA" id="ARBA00013529"/>
    </source>
</evidence>
<dbReference type="SUPFAM" id="SSF54862">
    <property type="entry name" value="4Fe-4S ferredoxins"/>
    <property type="match status" value="1"/>
</dbReference>
<evidence type="ECO:0000256" key="1">
    <source>
        <dbReference type="ARBA" id="ARBA00001966"/>
    </source>
</evidence>
<comment type="function">
    <text evidence="2">Ferredoxins are iron-sulfur proteins that transfer electrons in a wide variety of metabolic reactions.</text>
</comment>
<sequence>MKRLKFAKSKCIGCQLCAQACSAMHEGEYAPSKARIGIETYYDKGGELKYKDSFCILCGICKKQCPVDAISLEEHIIVDHDKCIGCGVCQRACPKKVIRIRDEKSYICDTCDGDPACVKICPQNALTFE</sequence>
<dbReference type="PROSITE" id="PS51379">
    <property type="entry name" value="4FE4S_FER_2"/>
    <property type="match status" value="3"/>
</dbReference>
<evidence type="ECO:0000256" key="7">
    <source>
        <dbReference type="ARBA" id="ARBA00023014"/>
    </source>
</evidence>
<name>A0A8J8B155_9FIRM</name>
<comment type="caution">
    <text evidence="9">The sequence shown here is derived from an EMBL/GenBank/DDBJ whole genome shotgun (WGS) entry which is preliminary data.</text>
</comment>
<gene>
    <name evidence="9" type="ORF">KCX82_08425</name>
</gene>
<dbReference type="PROSITE" id="PS00198">
    <property type="entry name" value="4FE4S_FER_1"/>
    <property type="match status" value="1"/>
</dbReference>
<dbReference type="PANTHER" id="PTHR24960">
    <property type="entry name" value="PHOTOSYSTEM I IRON-SULFUR CENTER-RELATED"/>
    <property type="match status" value="1"/>
</dbReference>
<comment type="cofactor">
    <cofactor evidence="1">
        <name>[4Fe-4S] cluster</name>
        <dbReference type="ChEBI" id="CHEBI:49883"/>
    </cofactor>
</comment>
<evidence type="ECO:0000313" key="10">
    <source>
        <dbReference type="Proteomes" id="UP000675664"/>
    </source>
</evidence>
<evidence type="ECO:0000256" key="4">
    <source>
        <dbReference type="ARBA" id="ARBA00022485"/>
    </source>
</evidence>
<dbReference type="Gene3D" id="3.30.70.20">
    <property type="match status" value="2"/>
</dbReference>
<organism evidence="9 10">
    <name type="scientific">Sinanaerobacter chloroacetimidivorans</name>
    <dbReference type="NCBI Taxonomy" id="2818044"/>
    <lineage>
        <taxon>Bacteria</taxon>
        <taxon>Bacillati</taxon>
        <taxon>Bacillota</taxon>
        <taxon>Clostridia</taxon>
        <taxon>Peptostreptococcales</taxon>
        <taxon>Anaerovoracaceae</taxon>
        <taxon>Sinanaerobacter</taxon>
    </lineage>
</organism>
<dbReference type="InterPro" id="IPR050157">
    <property type="entry name" value="PSI_iron-sulfur_center"/>
</dbReference>
<dbReference type="GO" id="GO:0046872">
    <property type="term" value="F:metal ion binding"/>
    <property type="evidence" value="ECO:0007669"/>
    <property type="project" value="UniProtKB-KW"/>
</dbReference>
<dbReference type="RefSeq" id="WP_227018021.1">
    <property type="nucleotide sequence ID" value="NZ_JAGSND010000004.1"/>
</dbReference>
<feature type="domain" description="4Fe-4S ferredoxin-type" evidence="8">
    <location>
        <begin position="46"/>
        <end position="73"/>
    </location>
</feature>
<dbReference type="InterPro" id="IPR017900">
    <property type="entry name" value="4Fe4S_Fe_S_CS"/>
</dbReference>
<reference evidence="9" key="1">
    <citation type="submission" date="2021-04" db="EMBL/GenBank/DDBJ databases">
        <title>Sinoanaerobacter chloroacetimidivorans sp. nov., an obligate anaerobic bacterium isolated from anaerobic sludge.</title>
        <authorList>
            <person name="Bao Y."/>
        </authorList>
    </citation>
    <scope>NUCLEOTIDE SEQUENCE</scope>
    <source>
        <strain evidence="9">BAD-6</strain>
    </source>
</reference>
<keyword evidence="7" id="KW-0411">Iron-sulfur</keyword>
<evidence type="ECO:0000256" key="5">
    <source>
        <dbReference type="ARBA" id="ARBA00022723"/>
    </source>
</evidence>
<accession>A0A8J8B155</accession>
<proteinExistence type="predicted"/>
<dbReference type="PANTHER" id="PTHR24960:SF79">
    <property type="entry name" value="PHOTOSYSTEM I IRON-SULFUR CENTER"/>
    <property type="match status" value="1"/>
</dbReference>
<keyword evidence="6" id="KW-0408">Iron</keyword>
<keyword evidence="10" id="KW-1185">Reference proteome</keyword>
<dbReference type="Pfam" id="PF12800">
    <property type="entry name" value="Fer4_4"/>
    <property type="match status" value="1"/>
</dbReference>
<dbReference type="GO" id="GO:0051539">
    <property type="term" value="F:4 iron, 4 sulfur cluster binding"/>
    <property type="evidence" value="ECO:0007669"/>
    <property type="project" value="UniProtKB-KW"/>
</dbReference>
<reference evidence="9" key="2">
    <citation type="submission" date="2021-04" db="EMBL/GenBank/DDBJ databases">
        <authorList>
            <person name="Liu J."/>
        </authorList>
    </citation>
    <scope>NUCLEOTIDE SEQUENCE</scope>
    <source>
        <strain evidence="9">BAD-6</strain>
    </source>
</reference>
<evidence type="ECO:0000256" key="2">
    <source>
        <dbReference type="ARBA" id="ARBA00003532"/>
    </source>
</evidence>
<protein>
    <recommendedName>
        <fullName evidence="3">Ferredoxin</fullName>
    </recommendedName>
</protein>
<dbReference type="Proteomes" id="UP000675664">
    <property type="component" value="Unassembled WGS sequence"/>
</dbReference>